<accession>A0A7G8TB95</accession>
<evidence type="ECO:0000313" key="2">
    <source>
        <dbReference type="Proteomes" id="UP000515909"/>
    </source>
</evidence>
<evidence type="ECO:0000313" key="1">
    <source>
        <dbReference type="EMBL" id="QNK40886.1"/>
    </source>
</evidence>
<dbReference type="Proteomes" id="UP000515909">
    <property type="component" value="Chromosome"/>
</dbReference>
<sequence length="187" mass="21524">MKFDSVMKRAAIGATVDLALRKIVDDPRRSMKNAVDLFSYMTEDLFGESTMSKIRREAENPRSCFYRMITSMVQNVDHFILKTVGTNMCYNRIAILSEPERVAVEKQPKGSLPFSPGRLSEKVKSAKEAGIYFFVLCGYRPLRFRERILDICRKNRDCVFYIAADGNDINENLAGGDREGRKHYFIR</sequence>
<dbReference type="AlphaFoldDB" id="A0A7G8TB95"/>
<proteinExistence type="predicted"/>
<organism evidence="1 2">
    <name type="scientific">Caproicibacter fermentans</name>
    <dbReference type="NCBI Taxonomy" id="2576756"/>
    <lineage>
        <taxon>Bacteria</taxon>
        <taxon>Bacillati</taxon>
        <taxon>Bacillota</taxon>
        <taxon>Clostridia</taxon>
        <taxon>Eubacteriales</taxon>
        <taxon>Acutalibacteraceae</taxon>
        <taxon>Caproicibacter</taxon>
    </lineage>
</organism>
<dbReference type="RefSeq" id="WP_187036214.1">
    <property type="nucleotide sequence ID" value="NZ_CP060286.1"/>
</dbReference>
<reference evidence="1 2" key="1">
    <citation type="submission" date="2020-08" db="EMBL/GenBank/DDBJ databases">
        <title>The isolate Caproiciproducens sp. 7D4C2 produces n-caproate at mildly acidic conditions from hexoses: genome and rBOX comparison with related strains and chain-elongating bacteria.</title>
        <authorList>
            <person name="Esquivel-Elizondo S."/>
            <person name="Bagci C."/>
            <person name="Temovska M."/>
            <person name="Jeon B.S."/>
            <person name="Bessarab I."/>
            <person name="Williams R.B.H."/>
            <person name="Huson D.H."/>
            <person name="Angenent L.T."/>
        </authorList>
    </citation>
    <scope>NUCLEOTIDE SEQUENCE [LARGE SCALE GENOMIC DNA]</scope>
    <source>
        <strain evidence="1 2">7D4C2</strain>
    </source>
</reference>
<dbReference type="KEGG" id="cfem:HCR03_00725"/>
<protein>
    <submittedName>
        <fullName evidence="1">Uncharacterized protein</fullName>
    </submittedName>
</protein>
<name>A0A7G8TB95_9FIRM</name>
<gene>
    <name evidence="1" type="ORF">HCR03_00725</name>
</gene>
<dbReference type="EMBL" id="CP060286">
    <property type="protein sequence ID" value="QNK40886.1"/>
    <property type="molecule type" value="Genomic_DNA"/>
</dbReference>